<feature type="compositionally biased region" description="Basic and acidic residues" evidence="1">
    <location>
        <begin position="177"/>
        <end position="188"/>
    </location>
</feature>
<feature type="compositionally biased region" description="Basic and acidic residues" evidence="1">
    <location>
        <begin position="101"/>
        <end position="110"/>
    </location>
</feature>
<evidence type="ECO:0000256" key="1">
    <source>
        <dbReference type="SAM" id="MobiDB-lite"/>
    </source>
</evidence>
<gene>
    <name evidence="2" type="ORF">Tci_011805</name>
</gene>
<evidence type="ECO:0000313" key="2">
    <source>
        <dbReference type="EMBL" id="GEU39827.1"/>
    </source>
</evidence>
<dbReference type="AlphaFoldDB" id="A0A6L2JTE6"/>
<name>A0A6L2JTE6_TANCI</name>
<comment type="caution">
    <text evidence="2">The sequence shown here is derived from an EMBL/GenBank/DDBJ whole genome shotgun (WGS) entry which is preliminary data.</text>
</comment>
<protein>
    <submittedName>
        <fullName evidence="2">Uncharacterized protein</fullName>
    </submittedName>
</protein>
<feature type="compositionally biased region" description="Polar residues" evidence="1">
    <location>
        <begin position="246"/>
        <end position="255"/>
    </location>
</feature>
<feature type="compositionally biased region" description="Polar residues" evidence="1">
    <location>
        <begin position="1"/>
        <end position="19"/>
    </location>
</feature>
<feature type="region of interest" description="Disordered" evidence="1">
    <location>
        <begin position="1"/>
        <end position="33"/>
    </location>
</feature>
<accession>A0A6L2JTE6</accession>
<dbReference type="EMBL" id="BKCJ010001222">
    <property type="protein sequence ID" value="GEU39827.1"/>
    <property type="molecule type" value="Genomic_DNA"/>
</dbReference>
<feature type="region of interest" description="Disordered" evidence="1">
    <location>
        <begin position="246"/>
        <end position="282"/>
    </location>
</feature>
<reference evidence="2" key="1">
    <citation type="journal article" date="2019" name="Sci. Rep.">
        <title>Draft genome of Tanacetum cinerariifolium, the natural source of mosquito coil.</title>
        <authorList>
            <person name="Yamashiro T."/>
            <person name="Shiraishi A."/>
            <person name="Satake H."/>
            <person name="Nakayama K."/>
        </authorList>
    </citation>
    <scope>NUCLEOTIDE SEQUENCE</scope>
</reference>
<proteinExistence type="predicted"/>
<feature type="region of interest" description="Disordered" evidence="1">
    <location>
        <begin position="95"/>
        <end position="123"/>
    </location>
</feature>
<feature type="region of interest" description="Disordered" evidence="1">
    <location>
        <begin position="177"/>
        <end position="200"/>
    </location>
</feature>
<sequence length="489" mass="55283">MTESLNRQQTPPQQDQPESLGTPIPFDPAPQVDYSPDLINIKPNNKIALLYPDHANKDHFKVVSDFISKCCLREAFIRTPTQYNEYLSKIEATKSASFSKEATESQDGHSNKRNKSGTAKDTNLSQPQAFTLMIAGMHKEIQQATNSPASLGVTAFTAEVDLDIYDPKDLLSQKQVKNNEQEEVHAEPQDETEDTLVPQTPPSPKIIKIQELTNQVLILQCQKVQLTKLKILDALSSLLNKVTEALNSPSKTTPQPEGEQVKKDKGKKALSHKEADEEESASDYEIKEIKKQKCIKQNINVDVAKAEIKKGKDELIDLLGLEVVERMYKDKVKYDKYCHKMLNRRAPRKIINCDVLLRGKGQITLKVYMDDGSDEVIQNFKASELHLAEWRDVMQVCPNRSGARWTTIYSQIKTRLENLHKTKEELSTKKYKSLVKFDDHQARTVLKEPSLADPSLLDALLSTFIQCVAPMFSSRKEASSEYLRIKGGN</sequence>
<organism evidence="2">
    <name type="scientific">Tanacetum cinerariifolium</name>
    <name type="common">Dalmatian daisy</name>
    <name type="synonym">Chrysanthemum cinerariifolium</name>
    <dbReference type="NCBI Taxonomy" id="118510"/>
    <lineage>
        <taxon>Eukaryota</taxon>
        <taxon>Viridiplantae</taxon>
        <taxon>Streptophyta</taxon>
        <taxon>Embryophyta</taxon>
        <taxon>Tracheophyta</taxon>
        <taxon>Spermatophyta</taxon>
        <taxon>Magnoliopsida</taxon>
        <taxon>eudicotyledons</taxon>
        <taxon>Gunneridae</taxon>
        <taxon>Pentapetalae</taxon>
        <taxon>asterids</taxon>
        <taxon>campanulids</taxon>
        <taxon>Asterales</taxon>
        <taxon>Asteraceae</taxon>
        <taxon>Asteroideae</taxon>
        <taxon>Anthemideae</taxon>
        <taxon>Anthemidinae</taxon>
        <taxon>Tanacetum</taxon>
    </lineage>
</organism>